<dbReference type="CDD" id="cd07864">
    <property type="entry name" value="STKc_CDK12"/>
    <property type="match status" value="1"/>
</dbReference>
<feature type="compositionally biased region" description="Basic residues" evidence="13">
    <location>
        <begin position="269"/>
        <end position="282"/>
    </location>
</feature>
<feature type="compositionally biased region" description="Low complexity" evidence="13">
    <location>
        <begin position="299"/>
        <end position="312"/>
    </location>
</feature>
<feature type="region of interest" description="Disordered" evidence="13">
    <location>
        <begin position="1"/>
        <end position="363"/>
    </location>
</feature>
<dbReference type="SMART" id="SM00220">
    <property type="entry name" value="S_TKc"/>
    <property type="match status" value="1"/>
</dbReference>
<dbReference type="GO" id="GO:0008353">
    <property type="term" value="F:RNA polymerase II CTD heptapeptide repeat kinase activity"/>
    <property type="evidence" value="ECO:0007669"/>
    <property type="project" value="UniProtKB-EC"/>
</dbReference>
<evidence type="ECO:0000256" key="1">
    <source>
        <dbReference type="ARBA" id="ARBA00004123"/>
    </source>
</evidence>
<comment type="subcellular location">
    <subcellularLocation>
        <location evidence="1">Nucleus</location>
    </subcellularLocation>
</comment>
<evidence type="ECO:0000256" key="13">
    <source>
        <dbReference type="SAM" id="MobiDB-lite"/>
    </source>
</evidence>
<dbReference type="GO" id="GO:0004693">
    <property type="term" value="F:cyclin-dependent protein serine/threonine kinase activity"/>
    <property type="evidence" value="ECO:0007669"/>
    <property type="project" value="UniProtKB-EC"/>
</dbReference>
<dbReference type="InterPro" id="IPR011009">
    <property type="entry name" value="Kinase-like_dom_sf"/>
</dbReference>
<feature type="compositionally biased region" description="Basic and acidic residues" evidence="13">
    <location>
        <begin position="332"/>
        <end position="355"/>
    </location>
</feature>
<dbReference type="InterPro" id="IPR017441">
    <property type="entry name" value="Protein_kinase_ATP_BS"/>
</dbReference>
<evidence type="ECO:0000256" key="8">
    <source>
        <dbReference type="ARBA" id="ARBA00023242"/>
    </source>
</evidence>
<keyword evidence="4" id="KW-0808">Transferase</keyword>
<keyword evidence="8" id="KW-0539">Nucleus</keyword>
<keyword evidence="16" id="KW-1185">Reference proteome</keyword>
<dbReference type="SUPFAM" id="SSF56112">
    <property type="entry name" value="Protein kinase-like (PK-like)"/>
    <property type="match status" value="1"/>
</dbReference>
<keyword evidence="6" id="KW-0418">Kinase</keyword>
<feature type="region of interest" description="Disordered" evidence="13">
    <location>
        <begin position="430"/>
        <end position="531"/>
    </location>
</feature>
<dbReference type="InterPro" id="IPR050108">
    <property type="entry name" value="CDK"/>
</dbReference>
<dbReference type="PANTHER" id="PTHR24056">
    <property type="entry name" value="CELL DIVISION PROTEIN KINASE"/>
    <property type="match status" value="1"/>
</dbReference>
<dbReference type="Pfam" id="PF00069">
    <property type="entry name" value="Pkinase"/>
    <property type="match status" value="1"/>
</dbReference>
<gene>
    <name evidence="15" type="ORF">SNE40_022572</name>
</gene>
<feature type="compositionally biased region" description="Polar residues" evidence="13">
    <location>
        <begin position="146"/>
        <end position="155"/>
    </location>
</feature>
<evidence type="ECO:0000256" key="11">
    <source>
        <dbReference type="ARBA" id="ARBA00049280"/>
    </source>
</evidence>
<evidence type="ECO:0000313" key="16">
    <source>
        <dbReference type="Proteomes" id="UP001347796"/>
    </source>
</evidence>
<feature type="compositionally biased region" description="Basic and acidic residues" evidence="13">
    <location>
        <begin position="503"/>
        <end position="512"/>
    </location>
</feature>
<evidence type="ECO:0000256" key="9">
    <source>
        <dbReference type="ARBA" id="ARBA00047811"/>
    </source>
</evidence>
<dbReference type="InterPro" id="IPR008271">
    <property type="entry name" value="Ser/Thr_kinase_AS"/>
</dbReference>
<feature type="domain" description="Protein kinase" evidence="14">
    <location>
        <begin position="578"/>
        <end position="872"/>
    </location>
</feature>
<evidence type="ECO:0000313" key="15">
    <source>
        <dbReference type="EMBL" id="KAK6165692.1"/>
    </source>
</evidence>
<keyword evidence="3" id="KW-0723">Serine/threonine-protein kinase</keyword>
<accession>A0AAN8IVY1</accession>
<keyword evidence="5 12" id="KW-0547">Nucleotide-binding</keyword>
<feature type="compositionally biased region" description="Basic and acidic residues" evidence="13">
    <location>
        <begin position="12"/>
        <end position="29"/>
    </location>
</feature>
<dbReference type="GO" id="GO:0030332">
    <property type="term" value="F:cyclin binding"/>
    <property type="evidence" value="ECO:0007669"/>
    <property type="project" value="TreeGrafter"/>
</dbReference>
<evidence type="ECO:0000256" key="12">
    <source>
        <dbReference type="PROSITE-ProRule" id="PRU10141"/>
    </source>
</evidence>
<dbReference type="Gene3D" id="1.10.510.10">
    <property type="entry name" value="Transferase(Phosphotransferase) domain 1"/>
    <property type="match status" value="1"/>
</dbReference>
<comment type="catalytic activity">
    <reaction evidence="10">
        <text>L-seryl-[protein] + ATP = O-phospho-L-seryl-[protein] + ADP + H(+)</text>
        <dbReference type="Rhea" id="RHEA:17989"/>
        <dbReference type="Rhea" id="RHEA-COMP:9863"/>
        <dbReference type="Rhea" id="RHEA-COMP:11604"/>
        <dbReference type="ChEBI" id="CHEBI:15378"/>
        <dbReference type="ChEBI" id="CHEBI:29999"/>
        <dbReference type="ChEBI" id="CHEBI:30616"/>
        <dbReference type="ChEBI" id="CHEBI:83421"/>
        <dbReference type="ChEBI" id="CHEBI:456216"/>
        <dbReference type="EC" id="2.7.11.22"/>
    </reaction>
</comment>
<feature type="compositionally biased region" description="Basic and acidic residues" evidence="13">
    <location>
        <begin position="430"/>
        <end position="478"/>
    </location>
</feature>
<evidence type="ECO:0000256" key="6">
    <source>
        <dbReference type="ARBA" id="ARBA00022777"/>
    </source>
</evidence>
<feature type="compositionally biased region" description="Basic residues" evidence="13">
    <location>
        <begin position="223"/>
        <end position="242"/>
    </location>
</feature>
<dbReference type="PROSITE" id="PS00108">
    <property type="entry name" value="PROTEIN_KINASE_ST"/>
    <property type="match status" value="1"/>
</dbReference>
<name>A0AAN8IVY1_PATCE</name>
<dbReference type="EMBL" id="JAZGQO010000021">
    <property type="protein sequence ID" value="KAK6165692.1"/>
    <property type="molecule type" value="Genomic_DNA"/>
</dbReference>
<reference evidence="15 16" key="1">
    <citation type="submission" date="2024-01" db="EMBL/GenBank/DDBJ databases">
        <title>The genome of the rayed Mediterranean limpet Patella caerulea (Linnaeus, 1758).</title>
        <authorList>
            <person name="Anh-Thu Weber A."/>
            <person name="Halstead-Nussloch G."/>
        </authorList>
    </citation>
    <scope>NUCLEOTIDE SEQUENCE [LARGE SCALE GENOMIC DNA]</scope>
    <source>
        <strain evidence="15">AATW-2023a</strain>
        <tissue evidence="15">Whole specimen</tissue>
    </source>
</reference>
<dbReference type="GO" id="GO:0032968">
    <property type="term" value="P:positive regulation of transcription elongation by RNA polymerase II"/>
    <property type="evidence" value="ECO:0007669"/>
    <property type="project" value="TreeGrafter"/>
</dbReference>
<comment type="catalytic activity">
    <reaction evidence="11">
        <text>[DNA-directed RNA polymerase] + ATP = phospho-[DNA-directed RNA polymerase] + ADP + H(+)</text>
        <dbReference type="Rhea" id="RHEA:10216"/>
        <dbReference type="Rhea" id="RHEA-COMP:11321"/>
        <dbReference type="Rhea" id="RHEA-COMP:11322"/>
        <dbReference type="ChEBI" id="CHEBI:15378"/>
        <dbReference type="ChEBI" id="CHEBI:30616"/>
        <dbReference type="ChEBI" id="CHEBI:43176"/>
        <dbReference type="ChEBI" id="CHEBI:68546"/>
        <dbReference type="ChEBI" id="CHEBI:456216"/>
        <dbReference type="EC" id="2.7.11.23"/>
    </reaction>
</comment>
<proteinExistence type="inferred from homology"/>
<dbReference type="AlphaFoldDB" id="A0AAN8IVY1"/>
<keyword evidence="7 12" id="KW-0067">ATP-binding</keyword>
<dbReference type="InterPro" id="IPR000719">
    <property type="entry name" value="Prot_kinase_dom"/>
</dbReference>
<evidence type="ECO:0000256" key="4">
    <source>
        <dbReference type="ARBA" id="ARBA00022679"/>
    </source>
</evidence>
<comment type="similarity">
    <text evidence="2">Belongs to the protein kinase superfamily. CMGC Ser/Thr protein kinase family. CDC2/CDKX subfamily.</text>
</comment>
<evidence type="ECO:0000256" key="3">
    <source>
        <dbReference type="ARBA" id="ARBA00022527"/>
    </source>
</evidence>
<evidence type="ECO:0000256" key="2">
    <source>
        <dbReference type="ARBA" id="ARBA00006485"/>
    </source>
</evidence>
<dbReference type="PROSITE" id="PS00107">
    <property type="entry name" value="PROTEIN_KINASE_ATP"/>
    <property type="match status" value="1"/>
</dbReference>
<dbReference type="PANTHER" id="PTHR24056:SF546">
    <property type="entry name" value="CYCLIN-DEPENDENT KINASE 12"/>
    <property type="match status" value="1"/>
</dbReference>
<feature type="compositionally biased region" description="Pro residues" evidence="13">
    <location>
        <begin position="479"/>
        <end position="491"/>
    </location>
</feature>
<comment type="caution">
    <text evidence="15">The sequence shown here is derived from an EMBL/GenBank/DDBJ whole genome shotgun (WGS) entry which is preliminary data.</text>
</comment>
<feature type="compositionally biased region" description="Basic and acidic residues" evidence="13">
    <location>
        <begin position="103"/>
        <end position="113"/>
    </location>
</feature>
<dbReference type="GO" id="GO:0008024">
    <property type="term" value="C:cyclin/CDK positive transcription elongation factor complex"/>
    <property type="evidence" value="ECO:0007669"/>
    <property type="project" value="TreeGrafter"/>
</dbReference>
<dbReference type="FunFam" id="3.30.200.20:FF:000074">
    <property type="entry name" value="cyclin-dependent kinase 12 isoform X2"/>
    <property type="match status" value="1"/>
</dbReference>
<protein>
    <recommendedName>
        <fullName evidence="14">Protein kinase domain-containing protein</fullName>
    </recommendedName>
</protein>
<comment type="catalytic activity">
    <reaction evidence="9">
        <text>L-threonyl-[protein] + ATP = O-phospho-L-threonyl-[protein] + ADP + H(+)</text>
        <dbReference type="Rhea" id="RHEA:46608"/>
        <dbReference type="Rhea" id="RHEA-COMP:11060"/>
        <dbReference type="Rhea" id="RHEA-COMP:11605"/>
        <dbReference type="ChEBI" id="CHEBI:15378"/>
        <dbReference type="ChEBI" id="CHEBI:30013"/>
        <dbReference type="ChEBI" id="CHEBI:30616"/>
        <dbReference type="ChEBI" id="CHEBI:61977"/>
        <dbReference type="ChEBI" id="CHEBI:456216"/>
        <dbReference type="EC" id="2.7.11.22"/>
    </reaction>
</comment>
<feature type="binding site" evidence="12">
    <location>
        <position position="607"/>
    </location>
    <ligand>
        <name>ATP</name>
        <dbReference type="ChEBI" id="CHEBI:30616"/>
    </ligand>
</feature>
<evidence type="ECO:0000256" key="7">
    <source>
        <dbReference type="ARBA" id="ARBA00022840"/>
    </source>
</evidence>
<dbReference type="FunFam" id="1.10.510.10:FF:000415">
    <property type="entry name" value="CMGC/CDK/CRK7 protein kinase, variant"/>
    <property type="match status" value="1"/>
</dbReference>
<dbReference type="Gene3D" id="3.30.200.20">
    <property type="entry name" value="Phosphorylase Kinase, domain 1"/>
    <property type="match status" value="1"/>
</dbReference>
<dbReference type="GO" id="GO:0005524">
    <property type="term" value="F:ATP binding"/>
    <property type="evidence" value="ECO:0007669"/>
    <property type="project" value="UniProtKB-UniRule"/>
</dbReference>
<organism evidence="15 16">
    <name type="scientific">Patella caerulea</name>
    <name type="common">Rayed Mediterranean limpet</name>
    <dbReference type="NCBI Taxonomy" id="87958"/>
    <lineage>
        <taxon>Eukaryota</taxon>
        <taxon>Metazoa</taxon>
        <taxon>Spiralia</taxon>
        <taxon>Lophotrochozoa</taxon>
        <taxon>Mollusca</taxon>
        <taxon>Gastropoda</taxon>
        <taxon>Patellogastropoda</taxon>
        <taxon>Patelloidea</taxon>
        <taxon>Patellidae</taxon>
        <taxon>Patella</taxon>
    </lineage>
</organism>
<evidence type="ECO:0000259" key="14">
    <source>
        <dbReference type="PROSITE" id="PS50011"/>
    </source>
</evidence>
<dbReference type="PROSITE" id="PS50011">
    <property type="entry name" value="PROTEIN_KINASE_DOM"/>
    <property type="match status" value="1"/>
</dbReference>
<evidence type="ECO:0000256" key="5">
    <source>
        <dbReference type="ARBA" id="ARBA00022741"/>
    </source>
</evidence>
<dbReference type="Proteomes" id="UP001347796">
    <property type="component" value="Unassembled WGS sequence"/>
</dbReference>
<feature type="compositionally biased region" description="Basic residues" evidence="13">
    <location>
        <begin position="169"/>
        <end position="178"/>
    </location>
</feature>
<feature type="compositionally biased region" description="Basic and acidic residues" evidence="13">
    <location>
        <begin position="256"/>
        <end position="268"/>
    </location>
</feature>
<evidence type="ECO:0000256" key="10">
    <source>
        <dbReference type="ARBA" id="ARBA00048367"/>
    </source>
</evidence>
<sequence length="935" mass="109437">MPKHRHSNSSSRKREPEHTFYGDEFDARSYAHLIPGSGQPQDVQVPRESSRDGSHSSSRRRKSKKQKSHKTRSRERERERPNMDNPGKSLVQAYDDISSDSDIADKVIQREPARSPSSRTGPSRVGGKNKNRRSISPATLIRSYANARSLSNSPNLRDPSPYRNDISSKRQKSSKRRQYSPEIEKQYSSSNSRMPAEPPRAYADLPKAYSSGPRALSPSPPRNSKRYRSRSRSPLHVKRRERGRSPSLGNSKRNRNRYESPVNREKYSNRRSRSRSRNKYAHSSRYSISPSPSPEPARRSTTNRNSSISQSTVKYASSLAAEISKHKRARALRNDRLQDNKRPYKETVNDKHSSRDPIVISPSPPRILVKESMKERISVQVQNNNSQERVIEDRRIEERRIEERRIEERRLEERRIEDRRLEERRIEERHTEDRRIDERRNEERRNDDRNNDRRNEYEERKVERHVNVRPDSNEDIRRSPPPARKPLPLPQVTPESSSSPYSDRSRSREPSPRRRRITDLPMPPNVDDPEFDDEQEYIQDLDGDKKDQPKIKRPRMCLLRRYNDKGKGDWGERSVDVFKILEIIGEGTYGQVYKARDTYTDDYVALKKVRLENEKEGFPITAVREIKILRQLNHPNIVNLKEIVTDKQDAMDFKKDKGAFYLVFEYMDHDLMGLLESGFVAFREENIASFMKQLLDGLHYCHSMNFLHRDIKCSNILLNNKGQIKLADLGLARYYNAEDKDRLYTNKVITLWYRPPELLLGEERYGPAIDVWSLGCILGELFTRKPIFQANQEFPQLELISKTCGSPCPANWPDVIKLPLFHTFKPKRQYRRRLREEFSFMPKSALDLMDRMLDLDPSKRCTAVEGLASPWLRDVNPDRIPPPDLPKDQDCHELWCKNRKKLMREALKRGDDSFTKSPLRGVAPTLVHTLITQKY</sequence>
<feature type="compositionally biased region" description="Basic residues" evidence="13">
    <location>
        <begin position="57"/>
        <end position="73"/>
    </location>
</feature>